<comment type="caution">
    <text evidence="3">The sequence shown here is derived from an EMBL/GenBank/DDBJ whole genome shotgun (WGS) entry which is preliminary data.</text>
</comment>
<dbReference type="AlphaFoldDB" id="A0A4R2H9Z2"/>
<feature type="transmembrane region" description="Helical" evidence="1">
    <location>
        <begin position="532"/>
        <end position="553"/>
    </location>
</feature>
<accession>A0A4R2H9Z2</accession>
<feature type="transmembrane region" description="Helical" evidence="1">
    <location>
        <begin position="890"/>
        <end position="911"/>
    </location>
</feature>
<dbReference type="Pfam" id="PF00873">
    <property type="entry name" value="ACR_tran"/>
    <property type="match status" value="1"/>
</dbReference>
<sequence>MTITELSIKRPLLITVIFVTLILFGLISYNSLSLNLLPKFTTNMVSVNTTYTGASPEEVLTSVTKPLEDALSSVEGVDAISSSSQEGSSSISLELTNSVSTSDAQLDAERKVNQLLATLPQGVDDPVVSRMSSDDDPILKLSISSDMNDTELYDFIDNEIKPLLTNIPGVSDVTVIGGTKRQINVEIDNDKLKAYNLSLLDVNSVVSTSGASFPSGKIENDNNRYSLDLNAKVQTVAQLRDVVIRQNNDGSRVLLKDVASITDGKENVTQLNRLNSEPAIGIEIKKQTDANTVEVSKLAKQRLEELKKSYAADNFDYNIASDQSIYTQASADAVVHDLILAIIIVSFVMLFFLHSVRSSTFVLVALPSAMIPSFILMWIFGFSLNMMTLMALSLVVGVLVDDSIVILENIFRHMEMGKDKRTAALDGRNEIGFTALAITLVDVVVFLPLGFVGGMIGNIVKEYALVVVFSTLMSLFVAFTLTPLLASRWAKLPHLSKTTLWGKTNIWFESLIDQFREFYSNILKWSLSHKRYVIIAISVLIIGSMALIPAGFVGTEFIPTSDRGELNIQIDLAGNTPLKETNAKIAQIESVILKHPEVVNVFSKVGTQSGASMGSNASSNSNLAEISIQLTDVNERSISTVNFGRKVRDEIEQIPGVKPTIKTVGMTGNASFDIQMDVRGVNRDSIMKAAAIVKNIFEKTAGTDYVQYSSKEAKPQVSIVLNHDKMASYAVTTNDVGNAVQYGFSGNDNTKFRDDGEEYAINLQLDGFNTMTIEDVKKFNVKNSRGATIPLEAIATITETSSQSVLERKDRLNSVTVNAIAVGRASGSITDDINKELEKIKFPAGVDVVQAGFGKNQSDAFSSLFMAVGLGILLIYLIMVALYESIVYPFVVLFSLPVAIIGAILALALTLHTINLFSILGIIMLLGLVAKNAILIVDFTNQEKEKGKSVKDALIEAGRERLRPILMTTLAMILGMLPMALSSDAGSETKNGMAWVIIGGLTSSMIFTLVFVPVMYTIIEGWKNKVNGWFVKKNVQTARVQVKA</sequence>
<reference evidence="2" key="4">
    <citation type="submission" date="2024-05" db="EMBL/GenBank/DDBJ databases">
        <authorList>
            <person name="Sun Q."/>
            <person name="Zhou Y."/>
        </authorList>
    </citation>
    <scope>NUCLEOTIDE SEQUENCE</scope>
    <source>
        <strain evidence="2">CGMCC 1.15644</strain>
    </source>
</reference>
<keyword evidence="1" id="KW-1133">Transmembrane helix</keyword>
<dbReference type="Proteomes" id="UP000622648">
    <property type="component" value="Unassembled WGS sequence"/>
</dbReference>
<dbReference type="GO" id="GO:0042910">
    <property type="term" value="F:xenobiotic transmembrane transporter activity"/>
    <property type="evidence" value="ECO:0007669"/>
    <property type="project" value="TreeGrafter"/>
</dbReference>
<evidence type="ECO:0000313" key="4">
    <source>
        <dbReference type="Proteomes" id="UP000295684"/>
    </source>
</evidence>
<feature type="transmembrane region" description="Helical" evidence="1">
    <location>
        <begin position="386"/>
        <end position="411"/>
    </location>
</feature>
<dbReference type="Proteomes" id="UP000295684">
    <property type="component" value="Unassembled WGS sequence"/>
</dbReference>
<keyword evidence="5" id="KW-1185">Reference proteome</keyword>
<evidence type="ECO:0000313" key="3">
    <source>
        <dbReference type="EMBL" id="TCO21611.1"/>
    </source>
</evidence>
<dbReference type="Gene3D" id="3.30.70.1430">
    <property type="entry name" value="Multidrug efflux transporter AcrB pore domain"/>
    <property type="match status" value="2"/>
</dbReference>
<dbReference type="SUPFAM" id="SSF82714">
    <property type="entry name" value="Multidrug efflux transporter AcrB TolC docking domain, DN and DC subdomains"/>
    <property type="match status" value="2"/>
</dbReference>
<feature type="transmembrane region" description="Helical" evidence="1">
    <location>
        <begin position="962"/>
        <end position="981"/>
    </location>
</feature>
<feature type="transmembrane region" description="Helical" evidence="1">
    <location>
        <begin position="333"/>
        <end position="353"/>
    </location>
</feature>
<feature type="transmembrane region" description="Helical" evidence="1">
    <location>
        <begin position="12"/>
        <end position="32"/>
    </location>
</feature>
<evidence type="ECO:0000256" key="1">
    <source>
        <dbReference type="SAM" id="Phobius"/>
    </source>
</evidence>
<dbReference type="Gene3D" id="3.30.70.1320">
    <property type="entry name" value="Multidrug efflux transporter AcrB pore domain like"/>
    <property type="match status" value="1"/>
</dbReference>
<gene>
    <name evidence="3" type="ORF">EV200_107207</name>
    <name evidence="2" type="ORF">GCM10011413_01980</name>
</gene>
<keyword evidence="1" id="KW-0812">Transmembrane</keyword>
<dbReference type="SUPFAM" id="SSF82866">
    <property type="entry name" value="Multidrug efflux transporter AcrB transmembrane domain"/>
    <property type="match status" value="2"/>
</dbReference>
<keyword evidence="1" id="KW-0472">Membrane</keyword>
<reference evidence="3 4" key="3">
    <citation type="submission" date="2019-03" db="EMBL/GenBank/DDBJ databases">
        <title>Genomic Encyclopedia of Type Strains, Phase IV (KMG-IV): sequencing the most valuable type-strain genomes for metagenomic binning, comparative biology and taxonomic classification.</title>
        <authorList>
            <person name="Goeker M."/>
        </authorList>
    </citation>
    <scope>NUCLEOTIDE SEQUENCE [LARGE SCALE GENOMIC DNA]</scope>
    <source>
        <strain evidence="3 4">DSM 103236</strain>
    </source>
</reference>
<dbReference type="SUPFAM" id="SSF82693">
    <property type="entry name" value="Multidrug efflux transporter AcrB pore domain, PN1, PN2, PC1 and PC2 subdomains"/>
    <property type="match status" value="3"/>
</dbReference>
<feature type="transmembrane region" description="Helical" evidence="1">
    <location>
        <begin position="360"/>
        <end position="380"/>
    </location>
</feature>
<dbReference type="EMBL" id="SLWO01000007">
    <property type="protein sequence ID" value="TCO21611.1"/>
    <property type="molecule type" value="Genomic_DNA"/>
</dbReference>
<protein>
    <submittedName>
        <fullName evidence="3">HAE1 family hydrophobic/amphiphilic exporter-1</fullName>
    </submittedName>
    <submittedName>
        <fullName evidence="2">Multidrug ABC transporter</fullName>
    </submittedName>
</protein>
<dbReference type="InterPro" id="IPR027463">
    <property type="entry name" value="AcrB_DN_DC_subdom"/>
</dbReference>
<dbReference type="PANTHER" id="PTHR32063">
    <property type="match status" value="1"/>
</dbReference>
<dbReference type="Gene3D" id="3.30.2090.10">
    <property type="entry name" value="Multidrug efflux transporter AcrB TolC docking domain, DN and DC subdomains"/>
    <property type="match status" value="2"/>
</dbReference>
<evidence type="ECO:0000313" key="5">
    <source>
        <dbReference type="Proteomes" id="UP000622648"/>
    </source>
</evidence>
<dbReference type="GO" id="GO:0005886">
    <property type="term" value="C:plasma membrane"/>
    <property type="evidence" value="ECO:0007669"/>
    <property type="project" value="TreeGrafter"/>
</dbReference>
<reference evidence="2" key="1">
    <citation type="journal article" date="2014" name="Int. J. Syst. Evol. Microbiol.">
        <title>Complete genome of a new Firmicutes species belonging to the dominant human colonic microbiota ('Ruminococcus bicirculans') reveals two chromosomes and a selective capacity to utilize plant glucans.</title>
        <authorList>
            <consortium name="NISC Comparative Sequencing Program"/>
            <person name="Wegmann U."/>
            <person name="Louis P."/>
            <person name="Goesmann A."/>
            <person name="Henrissat B."/>
            <person name="Duncan S.H."/>
            <person name="Flint H.J."/>
        </authorList>
    </citation>
    <scope>NUCLEOTIDE SEQUENCE</scope>
    <source>
        <strain evidence="2">CGMCC 1.15644</strain>
    </source>
</reference>
<dbReference type="Gene3D" id="3.30.70.1440">
    <property type="entry name" value="Multidrug efflux transporter AcrB pore domain"/>
    <property type="match status" value="1"/>
</dbReference>
<dbReference type="Gene3D" id="1.20.1640.10">
    <property type="entry name" value="Multidrug efflux transporter AcrB transmembrane domain"/>
    <property type="match status" value="2"/>
</dbReference>
<name>A0A4R2H9Z2_9SPHI</name>
<dbReference type="PRINTS" id="PR00702">
    <property type="entry name" value="ACRIFLAVINRP"/>
</dbReference>
<dbReference type="EMBL" id="BMJO01000001">
    <property type="protein sequence ID" value="GGE39898.1"/>
    <property type="molecule type" value="Genomic_DNA"/>
</dbReference>
<organism evidence="3 4">
    <name type="scientific">Pedobacter psychrotolerans</name>
    <dbReference type="NCBI Taxonomy" id="1843235"/>
    <lineage>
        <taxon>Bacteria</taxon>
        <taxon>Pseudomonadati</taxon>
        <taxon>Bacteroidota</taxon>
        <taxon>Sphingobacteriia</taxon>
        <taxon>Sphingobacteriales</taxon>
        <taxon>Sphingobacteriaceae</taxon>
        <taxon>Pedobacter</taxon>
    </lineage>
</organism>
<feature type="transmembrane region" description="Helical" evidence="1">
    <location>
        <begin position="917"/>
        <end position="941"/>
    </location>
</feature>
<reference evidence="5" key="2">
    <citation type="journal article" date="2019" name="Int. J. Syst. Evol. Microbiol.">
        <title>The Global Catalogue of Microorganisms (GCM) 10K type strain sequencing project: providing services to taxonomists for standard genome sequencing and annotation.</title>
        <authorList>
            <consortium name="The Broad Institute Genomics Platform"/>
            <consortium name="The Broad Institute Genome Sequencing Center for Infectious Disease"/>
            <person name="Wu L."/>
            <person name="Ma J."/>
        </authorList>
    </citation>
    <scope>NUCLEOTIDE SEQUENCE [LARGE SCALE GENOMIC DNA]</scope>
    <source>
        <strain evidence="5">CGMCC 1.15644</strain>
    </source>
</reference>
<dbReference type="OrthoDB" id="9758234at2"/>
<feature type="transmembrane region" description="Helical" evidence="1">
    <location>
        <begin position="993"/>
        <end position="1019"/>
    </location>
</feature>
<feature type="transmembrane region" description="Helical" evidence="1">
    <location>
        <begin position="463"/>
        <end position="486"/>
    </location>
</feature>
<evidence type="ECO:0000313" key="2">
    <source>
        <dbReference type="EMBL" id="GGE39898.1"/>
    </source>
</evidence>
<proteinExistence type="predicted"/>
<dbReference type="PANTHER" id="PTHR32063:SF0">
    <property type="entry name" value="SWARMING MOTILITY PROTEIN SWRC"/>
    <property type="match status" value="1"/>
</dbReference>
<feature type="transmembrane region" description="Helical" evidence="1">
    <location>
        <begin position="864"/>
        <end position="883"/>
    </location>
</feature>
<feature type="transmembrane region" description="Helical" evidence="1">
    <location>
        <begin position="431"/>
        <end position="451"/>
    </location>
</feature>
<dbReference type="InterPro" id="IPR001036">
    <property type="entry name" value="Acrflvin-R"/>
</dbReference>
<dbReference type="RefSeq" id="WP_132535105.1">
    <property type="nucleotide sequence ID" value="NZ_BMJO01000001.1"/>
</dbReference>